<keyword evidence="5" id="KW-1185">Reference proteome</keyword>
<dbReference type="Gene3D" id="3.40.50.2300">
    <property type="match status" value="1"/>
</dbReference>
<dbReference type="RefSeq" id="WP_238225912.1">
    <property type="nucleotide sequence ID" value="NZ_BPQD01000015.1"/>
</dbReference>
<organism evidence="4 5">
    <name type="scientific">Methylobacterium adhaesivum</name>
    <dbReference type="NCBI Taxonomy" id="333297"/>
    <lineage>
        <taxon>Bacteria</taxon>
        <taxon>Pseudomonadati</taxon>
        <taxon>Pseudomonadota</taxon>
        <taxon>Alphaproteobacteria</taxon>
        <taxon>Hyphomicrobiales</taxon>
        <taxon>Methylobacteriaceae</taxon>
        <taxon>Methylobacterium</taxon>
    </lineage>
</organism>
<accession>A0ABT8BGE1</accession>
<dbReference type="InterPro" id="IPR001789">
    <property type="entry name" value="Sig_transdc_resp-reg_receiver"/>
</dbReference>
<dbReference type="PROSITE" id="PS50110">
    <property type="entry name" value="RESPONSE_REGULATORY"/>
    <property type="match status" value="1"/>
</dbReference>
<reference evidence="5" key="1">
    <citation type="journal article" date="2019" name="Int. J. Syst. Evol. Microbiol.">
        <title>The Global Catalogue of Microorganisms (GCM) 10K type strain sequencing project: providing services to taxonomists for standard genome sequencing and annotation.</title>
        <authorList>
            <consortium name="The Broad Institute Genomics Platform"/>
            <consortium name="The Broad Institute Genome Sequencing Center for Infectious Disease"/>
            <person name="Wu L."/>
            <person name="Ma J."/>
        </authorList>
    </citation>
    <scope>NUCLEOTIDE SEQUENCE [LARGE SCALE GENOMIC DNA]</scope>
    <source>
        <strain evidence="5">CECT 7069</strain>
    </source>
</reference>
<comment type="caution">
    <text evidence="4">The sequence shown here is derived from an EMBL/GenBank/DDBJ whole genome shotgun (WGS) entry which is preliminary data.</text>
</comment>
<proteinExistence type="predicted"/>
<evidence type="ECO:0000259" key="3">
    <source>
        <dbReference type="PROSITE" id="PS50110"/>
    </source>
</evidence>
<dbReference type="SMART" id="SM00448">
    <property type="entry name" value="REC"/>
    <property type="match status" value="1"/>
</dbReference>
<dbReference type="InterPro" id="IPR050595">
    <property type="entry name" value="Bact_response_regulator"/>
</dbReference>
<evidence type="ECO:0000256" key="2">
    <source>
        <dbReference type="PROSITE-ProRule" id="PRU00169"/>
    </source>
</evidence>
<feature type="modified residue" description="4-aspartylphosphate" evidence="2">
    <location>
        <position position="57"/>
    </location>
</feature>
<dbReference type="EMBL" id="JAUFPX010000005">
    <property type="protein sequence ID" value="MDN3590527.1"/>
    <property type="molecule type" value="Genomic_DNA"/>
</dbReference>
<keyword evidence="1 2" id="KW-0597">Phosphoprotein</keyword>
<dbReference type="PANTHER" id="PTHR44591:SF21">
    <property type="entry name" value="TWO-COMPONENT RESPONSE REGULATOR"/>
    <property type="match status" value="1"/>
</dbReference>
<feature type="domain" description="Response regulatory" evidence="3">
    <location>
        <begin position="6"/>
        <end position="119"/>
    </location>
</feature>
<protein>
    <submittedName>
        <fullName evidence="4">Response regulator</fullName>
    </submittedName>
</protein>
<sequence length="128" mass="13640">MDSRCRVLVVEDNYLLLDMLTRVCEQGGSSVIAVSSGEAALMVIRETGAAIDWLFTDINLPGLVDGWTVAETFRALHPGRPVVYTSSSAHPPKRAVSNSLFVAKPFRMQPVAELAHGIAATTGSRAAG</sequence>
<evidence type="ECO:0000256" key="1">
    <source>
        <dbReference type="ARBA" id="ARBA00022553"/>
    </source>
</evidence>
<evidence type="ECO:0000313" key="4">
    <source>
        <dbReference type="EMBL" id="MDN3590527.1"/>
    </source>
</evidence>
<name>A0ABT8BGE1_9HYPH</name>
<gene>
    <name evidence="4" type="ORF">QWZ12_07855</name>
</gene>
<evidence type="ECO:0000313" key="5">
    <source>
        <dbReference type="Proteomes" id="UP001224644"/>
    </source>
</evidence>
<dbReference type="InterPro" id="IPR011006">
    <property type="entry name" value="CheY-like_superfamily"/>
</dbReference>
<dbReference type="Pfam" id="PF00072">
    <property type="entry name" value="Response_reg"/>
    <property type="match status" value="1"/>
</dbReference>
<dbReference type="SUPFAM" id="SSF52172">
    <property type="entry name" value="CheY-like"/>
    <property type="match status" value="1"/>
</dbReference>
<dbReference type="Proteomes" id="UP001224644">
    <property type="component" value="Unassembled WGS sequence"/>
</dbReference>
<dbReference type="PANTHER" id="PTHR44591">
    <property type="entry name" value="STRESS RESPONSE REGULATOR PROTEIN 1"/>
    <property type="match status" value="1"/>
</dbReference>
<dbReference type="CDD" id="cd00156">
    <property type="entry name" value="REC"/>
    <property type="match status" value="1"/>
</dbReference>